<comment type="caution">
    <text evidence="2">The sequence shown here is derived from an EMBL/GenBank/DDBJ whole genome shotgun (WGS) entry which is preliminary data.</text>
</comment>
<accession>A0A919VVD7</accession>
<dbReference type="Proteomes" id="UP000681340">
    <property type="component" value="Unassembled WGS sequence"/>
</dbReference>
<sequence>MLDVADLPLPGSGRTLERFERLATLARHDPVLARLSEGHADAAAIRAELGDAGPPAPDQIWGVWAAAPASVTARDKDGEWALSGDRPWCSGAGTRAAHARPLVPGDLARRRAPGPRERRPGRRGRLRGDRGAAAGVSDLGLALGPAR</sequence>
<dbReference type="AlphaFoldDB" id="A0A919VVD7"/>
<organism evidence="2 3">
    <name type="scientific">Actinoplanes auranticolor</name>
    <dbReference type="NCBI Taxonomy" id="47988"/>
    <lineage>
        <taxon>Bacteria</taxon>
        <taxon>Bacillati</taxon>
        <taxon>Actinomycetota</taxon>
        <taxon>Actinomycetes</taxon>
        <taxon>Micromonosporales</taxon>
        <taxon>Micromonosporaceae</taxon>
        <taxon>Actinoplanes</taxon>
    </lineage>
</organism>
<dbReference type="EMBL" id="BOQL01000066">
    <property type="protein sequence ID" value="GIM77232.1"/>
    <property type="molecule type" value="Genomic_DNA"/>
</dbReference>
<evidence type="ECO:0000313" key="2">
    <source>
        <dbReference type="EMBL" id="GIM77232.1"/>
    </source>
</evidence>
<keyword evidence="3" id="KW-1185">Reference proteome</keyword>
<gene>
    <name evidence="2" type="ORF">Aau02nite_74910</name>
</gene>
<evidence type="ECO:0000256" key="1">
    <source>
        <dbReference type="SAM" id="MobiDB-lite"/>
    </source>
</evidence>
<name>A0A919VVD7_9ACTN</name>
<evidence type="ECO:0000313" key="3">
    <source>
        <dbReference type="Proteomes" id="UP000681340"/>
    </source>
</evidence>
<proteinExistence type="predicted"/>
<reference evidence="2" key="1">
    <citation type="submission" date="2021-03" db="EMBL/GenBank/DDBJ databases">
        <title>Whole genome shotgun sequence of Actinoplanes auranticolor NBRC 12245.</title>
        <authorList>
            <person name="Komaki H."/>
            <person name="Tamura T."/>
        </authorList>
    </citation>
    <scope>NUCLEOTIDE SEQUENCE</scope>
    <source>
        <strain evidence="2">NBRC 12245</strain>
    </source>
</reference>
<feature type="region of interest" description="Disordered" evidence="1">
    <location>
        <begin position="102"/>
        <end position="147"/>
    </location>
</feature>
<protein>
    <submittedName>
        <fullName evidence="2">Uncharacterized protein</fullName>
    </submittedName>
</protein>